<feature type="transmembrane region" description="Helical" evidence="13">
    <location>
        <begin position="750"/>
        <end position="774"/>
    </location>
</feature>
<comment type="similarity">
    <text evidence="2">Belongs to the patched family.</text>
</comment>
<feature type="transmembrane region" description="Helical" evidence="13">
    <location>
        <begin position="856"/>
        <end position="876"/>
    </location>
</feature>
<feature type="chain" id="PRO_5045594025" description="SSD domain-containing protein" evidence="14">
    <location>
        <begin position="25"/>
        <end position="1349"/>
    </location>
</feature>
<dbReference type="Proteomes" id="UP001303046">
    <property type="component" value="Unassembled WGS sequence"/>
</dbReference>
<dbReference type="InterPro" id="IPR053956">
    <property type="entry name" value="NPC1_MLD"/>
</dbReference>
<evidence type="ECO:0000256" key="9">
    <source>
        <dbReference type="ARBA" id="ARBA00023157"/>
    </source>
</evidence>
<proteinExistence type="inferred from homology"/>
<evidence type="ECO:0000256" key="1">
    <source>
        <dbReference type="ARBA" id="ARBA00004141"/>
    </source>
</evidence>
<dbReference type="SUPFAM" id="SSF82866">
    <property type="entry name" value="Multidrug efflux transporter AcrB transmembrane domain"/>
    <property type="match status" value="2"/>
</dbReference>
<feature type="transmembrane region" description="Helical" evidence="13">
    <location>
        <begin position="1205"/>
        <end position="1231"/>
    </location>
</feature>
<dbReference type="InterPro" id="IPR000731">
    <property type="entry name" value="SSD"/>
</dbReference>
<feature type="domain" description="SSD" evidence="15">
    <location>
        <begin position="639"/>
        <end position="808"/>
    </location>
</feature>
<feature type="transmembrane region" description="Helical" evidence="13">
    <location>
        <begin position="1117"/>
        <end position="1134"/>
    </location>
</feature>
<keyword evidence="17" id="KW-1185">Reference proteome</keyword>
<organism evidence="16 17">
    <name type="scientific">Necator americanus</name>
    <name type="common">Human hookworm</name>
    <dbReference type="NCBI Taxonomy" id="51031"/>
    <lineage>
        <taxon>Eukaryota</taxon>
        <taxon>Metazoa</taxon>
        <taxon>Ecdysozoa</taxon>
        <taxon>Nematoda</taxon>
        <taxon>Chromadorea</taxon>
        <taxon>Rhabditida</taxon>
        <taxon>Rhabditina</taxon>
        <taxon>Rhabditomorpha</taxon>
        <taxon>Strongyloidea</taxon>
        <taxon>Ancylostomatidae</taxon>
        <taxon>Bunostominae</taxon>
        <taxon>Necator</taxon>
    </lineage>
</organism>
<evidence type="ECO:0000313" key="17">
    <source>
        <dbReference type="Proteomes" id="UP001303046"/>
    </source>
</evidence>
<keyword evidence="8 13" id="KW-0472">Membrane</keyword>
<dbReference type="InterPro" id="IPR053958">
    <property type="entry name" value="HMGCR/SNAP/NPC1-like_SSD"/>
</dbReference>
<dbReference type="Pfam" id="PF16414">
    <property type="entry name" value="NPC1_N"/>
    <property type="match status" value="1"/>
</dbReference>
<keyword evidence="7" id="KW-0445">Lipid transport</keyword>
<evidence type="ECO:0000256" key="13">
    <source>
        <dbReference type="SAM" id="Phobius"/>
    </source>
</evidence>
<evidence type="ECO:0000259" key="15">
    <source>
        <dbReference type="PROSITE" id="PS50156"/>
    </source>
</evidence>
<evidence type="ECO:0000256" key="7">
    <source>
        <dbReference type="ARBA" id="ARBA00023055"/>
    </source>
</evidence>
<keyword evidence="5 14" id="KW-0732">Signal</keyword>
<evidence type="ECO:0000256" key="3">
    <source>
        <dbReference type="ARBA" id="ARBA00022448"/>
    </source>
</evidence>
<name>A0ABR1EA19_NECAM</name>
<dbReference type="Gene3D" id="1.20.1640.10">
    <property type="entry name" value="Multidrug efflux transporter AcrB transmembrane domain"/>
    <property type="match status" value="2"/>
</dbReference>
<feature type="transmembrane region" description="Helical" evidence="13">
    <location>
        <begin position="1166"/>
        <end position="1184"/>
    </location>
</feature>
<evidence type="ECO:0000256" key="14">
    <source>
        <dbReference type="SAM" id="SignalP"/>
    </source>
</evidence>
<feature type="signal peptide" evidence="14">
    <location>
        <begin position="1"/>
        <end position="24"/>
    </location>
</feature>
<dbReference type="Pfam" id="PF22314">
    <property type="entry name" value="NPC1_MLD"/>
    <property type="match status" value="1"/>
</dbReference>
<dbReference type="EMBL" id="JAVFWL010000006">
    <property type="protein sequence ID" value="KAK6759430.1"/>
    <property type="molecule type" value="Genomic_DNA"/>
</dbReference>
<comment type="caution">
    <text evidence="16">The sequence shown here is derived from an EMBL/GenBank/DDBJ whole genome shotgun (WGS) entry which is preliminary data.</text>
</comment>
<dbReference type="PROSITE" id="PS50156">
    <property type="entry name" value="SSD"/>
    <property type="match status" value="1"/>
</dbReference>
<comment type="catalytic activity">
    <reaction evidence="11">
        <text>cholesterol(in) = cholesterol(out)</text>
        <dbReference type="Rhea" id="RHEA:39747"/>
        <dbReference type="ChEBI" id="CHEBI:16113"/>
    </reaction>
</comment>
<evidence type="ECO:0000256" key="12">
    <source>
        <dbReference type="SAM" id="MobiDB-lite"/>
    </source>
</evidence>
<feature type="transmembrane region" description="Helical" evidence="13">
    <location>
        <begin position="279"/>
        <end position="302"/>
    </location>
</feature>
<feature type="transmembrane region" description="Helical" evidence="13">
    <location>
        <begin position="1139"/>
        <end position="1160"/>
    </location>
</feature>
<dbReference type="InterPro" id="IPR032190">
    <property type="entry name" value="NPC1_N"/>
</dbReference>
<gene>
    <name evidence="16" type="primary">Necator_chrX.g21338</name>
    <name evidence="16" type="ORF">RB195_021177</name>
</gene>
<reference evidence="16 17" key="1">
    <citation type="submission" date="2023-08" db="EMBL/GenBank/DDBJ databases">
        <title>A Necator americanus chromosomal reference genome.</title>
        <authorList>
            <person name="Ilik V."/>
            <person name="Petrzelkova K.J."/>
            <person name="Pardy F."/>
            <person name="Fuh T."/>
            <person name="Niatou-Singa F.S."/>
            <person name="Gouil Q."/>
            <person name="Baker L."/>
            <person name="Ritchie M.E."/>
            <person name="Jex A.R."/>
            <person name="Gazzola D."/>
            <person name="Li H."/>
            <person name="Toshio Fujiwara R."/>
            <person name="Zhan B."/>
            <person name="Aroian R.V."/>
            <person name="Pafco B."/>
            <person name="Schwarz E.M."/>
        </authorList>
    </citation>
    <scope>NUCLEOTIDE SEQUENCE [LARGE SCALE GENOMIC DNA]</scope>
    <source>
        <strain evidence="16 17">Aroian</strain>
        <tissue evidence="16">Whole animal</tissue>
    </source>
</reference>
<feature type="transmembrane region" description="Helical" evidence="13">
    <location>
        <begin position="709"/>
        <end position="729"/>
    </location>
</feature>
<evidence type="ECO:0000256" key="10">
    <source>
        <dbReference type="ARBA" id="ARBA00023180"/>
    </source>
</evidence>
<feature type="region of interest" description="Disordered" evidence="12">
    <location>
        <begin position="1329"/>
        <end position="1349"/>
    </location>
</feature>
<evidence type="ECO:0000256" key="5">
    <source>
        <dbReference type="ARBA" id="ARBA00022729"/>
    </source>
</evidence>
<dbReference type="PANTHER" id="PTHR45727:SF2">
    <property type="entry name" value="NPC INTRACELLULAR CHOLESTEROL TRANSPORTER 1"/>
    <property type="match status" value="1"/>
</dbReference>
<dbReference type="PANTHER" id="PTHR45727">
    <property type="entry name" value="NPC INTRACELLULAR CHOLESTEROL TRANSPORTER 1"/>
    <property type="match status" value="1"/>
</dbReference>
<feature type="transmembrane region" description="Helical" evidence="13">
    <location>
        <begin position="786"/>
        <end position="808"/>
    </location>
</feature>
<comment type="subcellular location">
    <subcellularLocation>
        <location evidence="1">Membrane</location>
        <topology evidence="1">Multi-pass membrane protein</topology>
    </subcellularLocation>
</comment>
<evidence type="ECO:0000256" key="2">
    <source>
        <dbReference type="ARBA" id="ARBA00005585"/>
    </source>
</evidence>
<keyword evidence="10" id="KW-0325">Glycoprotein</keyword>
<evidence type="ECO:0000256" key="6">
    <source>
        <dbReference type="ARBA" id="ARBA00022989"/>
    </source>
</evidence>
<sequence length="1349" mass="151835">MRTEDNRLLVYLIQLITALQCVQSYCVMYDVCHIEHSSPMNCRADENFTARPVHSLSEDAAKKLEYICPHLLEGNDGICCSSAQVLAMSKQLRQASSLLERCPSCYDNFQKLWCEFTCSPRQHMFMEILQELPVTETNISFINKVRYNVSKDFSDALYNSCKDVSMAGSSTKAIRLMCGSLKKNEVCTIDNWLKFMGTQNHRIGIPLGIEFNLIDTKQGPDDGLDYFMTVPTTPCHMSPRYGREKCSKQDCAAVQVEDLFPRDEGTKEVCQVLGMGCKVFLLFGSLFIFAGVLIFMGFLHLFHGTSTTDSGMDRMDYKSVNTNMGRIRTMGAWIQDQLKYNGEMFGRFVVHHAWFAFFFGSFIAVISISGNVFLKFTNDPLEMWTSAHSLARQEKKVFEQSFGPFYRVEQIIMYPKSLEQVVIGPHGIRMGAVFQKNFINEAFVILSRILGITARMADGRRVTLDDVCFRPMGHDYDCLLFSPTNYFQQNASLLNISITAHVTTQAKAESDDLDYYSDETEAPEEKIETRNYLDHIYDCIENPYNIETSTNMSCLGTFGGPVFPELVFGGVSEDSQLTDSNALIITIPLNGKLSNQKKAMAWEQAFISLLKEYKHDDIQVSFMAERSISDEIERENSSDVYTVLISCILVIGYVAFALGQYIVTDNNLLSLLVHSKIIAGVAGVGIIMCSAASSVGVFSLYGIGTSKAALVVLVFVVLAIGVNRVFIVVQAYQRLEDSAGQSVEDRIAKVCGQVMPSMLLSTLTESLCFFVGAISDMPAVRGFSLLAGLAVIFDFIFQNTIFLAIFVWDCKREEEGKPELMYHRKLDTERVDNEGYIYEVMNKYAAPQLMRKWMRMTVLVVFILWFCSSLCIFPFLNPGFDQKVAVPEDSYVYLHFKNLDRLMNVGPPVYFVVEGELDMHTKQIQDKFCTIGGCSENSVGAILNEAAAHSNRTYIKGNVLNWVDNMIQWLNKESDCCKVYNYDRNVFCPSSRKDSYNCSSCDPNQRNGRPTEEPFYKHLKDFMNDVPNANCIVGGRAAFKDAILLNPRGHVQASHFMTYHTPLRTSREFTLAMEGARKVARKIEQSFNGKVHVFPYSVFYVFYEQYSTIIYDASTQITLSLAVVYAVTCVLLGLDPVSAFITVVIIVCILVDMLGLMVLWKIDLNAISVANLVMSLGISVEFIVHTIRIFTHSIRRTRIERAEEALAQMGSTVFSGITLTTLGGTVVLAFAHSQIFKVFYFRMFLGIVIIGALHGLIFLPVVLSFIGSPINRRLLQDKLREEGCNLQEQQTERHKKLSSRDNMASILPPNIPFVDGSKEMLQACSPVISTEPSSKVPEGPLLHRSLRLD</sequence>
<feature type="transmembrane region" description="Helical" evidence="13">
    <location>
        <begin position="1243"/>
        <end position="1266"/>
    </location>
</feature>
<feature type="transmembrane region" description="Helical" evidence="13">
    <location>
        <begin position="640"/>
        <end position="663"/>
    </location>
</feature>
<keyword evidence="4 13" id="KW-0812">Transmembrane</keyword>
<protein>
    <recommendedName>
        <fullName evidence="15">SSD domain-containing protein</fullName>
    </recommendedName>
</protein>
<evidence type="ECO:0000256" key="4">
    <source>
        <dbReference type="ARBA" id="ARBA00022692"/>
    </source>
</evidence>
<feature type="transmembrane region" description="Helical" evidence="13">
    <location>
        <begin position="353"/>
        <end position="374"/>
    </location>
</feature>
<feature type="transmembrane region" description="Helical" evidence="13">
    <location>
        <begin position="675"/>
        <end position="703"/>
    </location>
</feature>
<accession>A0ABR1EA19</accession>
<evidence type="ECO:0000256" key="11">
    <source>
        <dbReference type="ARBA" id="ARBA00034049"/>
    </source>
</evidence>
<keyword evidence="9" id="KW-1015">Disulfide bond</keyword>
<dbReference type="Pfam" id="PF12349">
    <property type="entry name" value="Sterol-sensing"/>
    <property type="match status" value="1"/>
</dbReference>
<keyword evidence="3" id="KW-0813">Transport</keyword>
<evidence type="ECO:0000256" key="8">
    <source>
        <dbReference type="ARBA" id="ARBA00023136"/>
    </source>
</evidence>
<evidence type="ECO:0000313" key="16">
    <source>
        <dbReference type="EMBL" id="KAK6759430.1"/>
    </source>
</evidence>
<keyword evidence="6 13" id="KW-1133">Transmembrane helix</keyword>